<dbReference type="AlphaFoldDB" id="Q6LJN2"/>
<organism evidence="2 3">
    <name type="scientific">Photobacterium profundum (strain SS9)</name>
    <dbReference type="NCBI Taxonomy" id="298386"/>
    <lineage>
        <taxon>Bacteria</taxon>
        <taxon>Pseudomonadati</taxon>
        <taxon>Pseudomonadota</taxon>
        <taxon>Gammaproteobacteria</taxon>
        <taxon>Vibrionales</taxon>
        <taxon>Vibrionaceae</taxon>
        <taxon>Photobacterium</taxon>
    </lineage>
</organism>
<dbReference type="KEGG" id="ppr:PBPRB0625"/>
<keyword evidence="3" id="KW-1185">Reference proteome</keyword>
<evidence type="ECO:0000313" key="3">
    <source>
        <dbReference type="Proteomes" id="UP000000593"/>
    </source>
</evidence>
<dbReference type="STRING" id="298386.PBPRB0625"/>
<keyword evidence="1" id="KW-1133">Transmembrane helix</keyword>
<accession>Q6LJN2</accession>
<evidence type="ECO:0000313" key="2">
    <source>
        <dbReference type="EMBL" id="CAG22498.1"/>
    </source>
</evidence>
<keyword evidence="1" id="KW-0812">Transmembrane</keyword>
<reference evidence="3" key="1">
    <citation type="journal article" date="2005" name="Science">
        <title>Life at depth: Photobacterium profundum genome sequence and expression analysis.</title>
        <authorList>
            <person name="Vezzi A."/>
            <person name="Campanaro S."/>
            <person name="D'Angelo M."/>
            <person name="Simonato F."/>
            <person name="Vitulo N."/>
            <person name="Lauro F.M."/>
            <person name="Cestaro A."/>
            <person name="Malacrida G."/>
            <person name="Simionati B."/>
            <person name="Cannata N."/>
            <person name="Romualdi C."/>
            <person name="Bartlett D.H."/>
            <person name="Valle G."/>
        </authorList>
    </citation>
    <scope>NUCLEOTIDE SEQUENCE [LARGE SCALE GENOMIC DNA]</scope>
    <source>
        <strain evidence="3">ATCC BAA-1253 / SS9</strain>
    </source>
</reference>
<dbReference type="HOGENOM" id="CLU_1968494_0_0_6"/>
<name>Q6LJN2_PHOPR</name>
<protein>
    <submittedName>
        <fullName evidence="2">Uncharacterized protein</fullName>
    </submittedName>
</protein>
<dbReference type="EMBL" id="CR378677">
    <property type="protein sequence ID" value="CAG22498.1"/>
    <property type="molecule type" value="Genomic_DNA"/>
</dbReference>
<proteinExistence type="predicted"/>
<gene>
    <name evidence="2" type="ordered locus">PBPRB0625</name>
</gene>
<dbReference type="RefSeq" id="WP_011220715.1">
    <property type="nucleotide sequence ID" value="NC_006371.1"/>
</dbReference>
<sequence length="127" mass="14615">MKPNFHSYQLTKEYIETVKANPTVAATDELLSGQFDEIESSQNTLNWDAPFYGPSKYMKHIAGLLAFLCMEWVVNCLYHFSLVFLVPLFLLVMGKSKLIGIVQAKTYSFYSLLMNSLHDRRFFCGKI</sequence>
<evidence type="ECO:0000256" key="1">
    <source>
        <dbReference type="SAM" id="Phobius"/>
    </source>
</evidence>
<dbReference type="Proteomes" id="UP000000593">
    <property type="component" value="Chromosome 2"/>
</dbReference>
<keyword evidence="1" id="KW-0472">Membrane</keyword>
<feature type="transmembrane region" description="Helical" evidence="1">
    <location>
        <begin position="61"/>
        <end position="92"/>
    </location>
</feature>